<dbReference type="Gene3D" id="3.40.50.850">
    <property type="entry name" value="Isochorismatase-like"/>
    <property type="match status" value="1"/>
</dbReference>
<sequence>MTATAPSTTALLVIDLQNDVLPGCFDTERVLRNTRTLIDRARAEGTPVVFVQHEDEGMPRGSHEWQFDPAIEPLDGEPRVYKTYRDSFADTELTTILDQLGTERLVITGAQTDYCVITTTLSATGRGYDTVLVSDAHTTSDSDYNGVVTTGEQIVAHTNQTIGSLRQPGVTVGIATHDAVALR</sequence>
<organism evidence="3 4">
    <name type="scientific">Okibacterium fritillariae</name>
    <dbReference type="NCBI Taxonomy" id="123320"/>
    <lineage>
        <taxon>Bacteria</taxon>
        <taxon>Bacillati</taxon>
        <taxon>Actinomycetota</taxon>
        <taxon>Actinomycetes</taxon>
        <taxon>Micrococcales</taxon>
        <taxon>Microbacteriaceae</taxon>
        <taxon>Okibacterium</taxon>
    </lineage>
</organism>
<evidence type="ECO:0000256" key="1">
    <source>
        <dbReference type="ARBA" id="ARBA00022801"/>
    </source>
</evidence>
<dbReference type="PANTHER" id="PTHR43540">
    <property type="entry name" value="PEROXYUREIDOACRYLATE/UREIDOACRYLATE AMIDOHYDROLASE-RELATED"/>
    <property type="match status" value="1"/>
</dbReference>
<name>A0A1T5IGE5_9MICO</name>
<dbReference type="Proteomes" id="UP000190857">
    <property type="component" value="Unassembled WGS sequence"/>
</dbReference>
<reference evidence="3 4" key="1">
    <citation type="submission" date="2017-02" db="EMBL/GenBank/DDBJ databases">
        <authorList>
            <person name="Peterson S.W."/>
        </authorList>
    </citation>
    <scope>NUCLEOTIDE SEQUENCE [LARGE SCALE GENOMIC DNA]</scope>
    <source>
        <strain evidence="3 4">VKM Ac-2059</strain>
    </source>
</reference>
<dbReference type="GO" id="GO:0016787">
    <property type="term" value="F:hydrolase activity"/>
    <property type="evidence" value="ECO:0007669"/>
    <property type="project" value="UniProtKB-KW"/>
</dbReference>
<dbReference type="PANTHER" id="PTHR43540:SF14">
    <property type="entry name" value="ISOCHORISMATASE"/>
    <property type="match status" value="1"/>
</dbReference>
<protein>
    <submittedName>
        <fullName evidence="3">Nicotinamidase-related amidase</fullName>
    </submittedName>
</protein>
<evidence type="ECO:0000313" key="3">
    <source>
        <dbReference type="EMBL" id="SKC38082.1"/>
    </source>
</evidence>
<feature type="domain" description="Isochorismatase-like" evidence="2">
    <location>
        <begin position="9"/>
        <end position="143"/>
    </location>
</feature>
<proteinExistence type="predicted"/>
<evidence type="ECO:0000313" key="4">
    <source>
        <dbReference type="Proteomes" id="UP000190857"/>
    </source>
</evidence>
<dbReference type="OrthoDB" id="3174612at2"/>
<accession>A0A1T5IGE5</accession>
<keyword evidence="4" id="KW-1185">Reference proteome</keyword>
<evidence type="ECO:0000259" key="2">
    <source>
        <dbReference type="Pfam" id="PF00857"/>
    </source>
</evidence>
<dbReference type="AlphaFoldDB" id="A0A1T5IGE5"/>
<dbReference type="InterPro" id="IPR000868">
    <property type="entry name" value="Isochorismatase-like_dom"/>
</dbReference>
<dbReference type="STRING" id="123320.SAMN06309945_0404"/>
<dbReference type="InterPro" id="IPR036380">
    <property type="entry name" value="Isochorismatase-like_sf"/>
</dbReference>
<dbReference type="EMBL" id="FUZP01000001">
    <property type="protein sequence ID" value="SKC38082.1"/>
    <property type="molecule type" value="Genomic_DNA"/>
</dbReference>
<dbReference type="SUPFAM" id="SSF52499">
    <property type="entry name" value="Isochorismatase-like hydrolases"/>
    <property type="match status" value="1"/>
</dbReference>
<dbReference type="InterPro" id="IPR050272">
    <property type="entry name" value="Isochorismatase-like_hydrls"/>
</dbReference>
<dbReference type="RefSeq" id="WP_079726627.1">
    <property type="nucleotide sequence ID" value="NZ_FUZP01000001.1"/>
</dbReference>
<gene>
    <name evidence="3" type="ORF">SAMN06309945_0404</name>
</gene>
<keyword evidence="1" id="KW-0378">Hydrolase</keyword>
<dbReference type="Pfam" id="PF00857">
    <property type="entry name" value="Isochorismatase"/>
    <property type="match status" value="1"/>
</dbReference>
<dbReference type="CDD" id="cd01014">
    <property type="entry name" value="nicotinamidase_related"/>
    <property type="match status" value="1"/>
</dbReference>